<comment type="caution">
    <text evidence="3">The sequence shown here is derived from an EMBL/GenBank/DDBJ whole genome shotgun (WGS) entry which is preliminary data.</text>
</comment>
<dbReference type="PANTHER" id="PTHR35385">
    <property type="entry name" value="PROTEIN B, PUTATIVE-RELATED-RELATED"/>
    <property type="match status" value="1"/>
</dbReference>
<evidence type="ECO:0000259" key="2">
    <source>
        <dbReference type="PROSITE" id="PS50966"/>
    </source>
</evidence>
<evidence type="ECO:0000313" key="3">
    <source>
        <dbReference type="EMBL" id="GFR08769.1"/>
    </source>
</evidence>
<dbReference type="PANTHER" id="PTHR35385:SF2">
    <property type="entry name" value="PROTEIN B, PUTATIVE-RELATED"/>
    <property type="match status" value="1"/>
</dbReference>
<keyword evidence="1" id="KW-0862">Zinc</keyword>
<proteinExistence type="predicted"/>
<dbReference type="GO" id="GO:0008270">
    <property type="term" value="F:zinc ion binding"/>
    <property type="evidence" value="ECO:0007669"/>
    <property type="project" value="UniProtKB-KW"/>
</dbReference>
<accession>A0A8X6LIQ4</accession>
<gene>
    <name evidence="3" type="ORF">TNCT_400281</name>
</gene>
<feature type="domain" description="SWIM-type" evidence="2">
    <location>
        <begin position="490"/>
        <end position="523"/>
    </location>
</feature>
<organism evidence="3 4">
    <name type="scientific">Trichonephila clavata</name>
    <name type="common">Joro spider</name>
    <name type="synonym">Nephila clavata</name>
    <dbReference type="NCBI Taxonomy" id="2740835"/>
    <lineage>
        <taxon>Eukaryota</taxon>
        <taxon>Metazoa</taxon>
        <taxon>Ecdysozoa</taxon>
        <taxon>Arthropoda</taxon>
        <taxon>Chelicerata</taxon>
        <taxon>Arachnida</taxon>
        <taxon>Araneae</taxon>
        <taxon>Araneomorphae</taxon>
        <taxon>Entelegynae</taxon>
        <taxon>Araneoidea</taxon>
        <taxon>Nephilidae</taxon>
        <taxon>Trichonephila</taxon>
    </lineage>
</organism>
<sequence length="715" mass="82406">MARETITLISNPLTVPDFSGAQSSAQCHDLICLVLLEFYPYCIKDTDKSTPEQIVLRTNLQNEEEAENFKKHYSAISNTNWVVYNYNPNPQKFVFSKTWLCHHSKRHKRIAKRNADCKAKLSIVIKKITKATKKTDKYLKYDMPLVGEVKISLLHTHNTTSAETLRMLRVYDEVHQQFYQYFSDGMSPIEAIRFHENKFLLEDNFMGLANASLNPTHNQIYYLHECWRDTNLGSLINPFDKLKEKVPFYESIGTTVKFHDDHLWAVLLVTPLMKRNHPLSASKEIIFIDSTASCETSSSTITIMLSATKVGALPLAVMIHAFQCMQNFINAFELLKMNFPQCFGGQDVMYADSEENLLDAEKNLLLKCKNYPDYVKRFRNFLARKKEWILLFRKDLITRNNTNNFSEASIRILKDVILSRTRAFYVIALCEFFLGVWKDYFSKKLFEFATFRRSSVTVFYDKIRKKSSNFTENYLKDLSNNLFKINSGEYTYIIKTDVGVCSCPPGLTGAFCKHQCALMELKKIRLPNAPPVTPEDKHELALLALGPKCPPKDFFCNFKNQLSSATVESNAFEMPIEQETDNNVHGNNEGQIINAKPITNFKREEILNELKRITDVVKIANLSEESGDRLIRNLQKIQTVKDLKNIYVLRKQIFRGKIKVQPTSIARRKSLIRSSRRIPSGRPLKTGKKSIKRKRNLSSNINLNKMNAKSHGKGH</sequence>
<protein>
    <submittedName>
        <fullName evidence="3">SWIM-type domain-containing protein</fullName>
    </submittedName>
</protein>
<evidence type="ECO:0000313" key="4">
    <source>
        <dbReference type="Proteomes" id="UP000887116"/>
    </source>
</evidence>
<dbReference type="OrthoDB" id="1902038at2759"/>
<keyword evidence="1" id="KW-0479">Metal-binding</keyword>
<reference evidence="3" key="1">
    <citation type="submission" date="2020-07" db="EMBL/GenBank/DDBJ databases">
        <title>Multicomponent nature underlies the extraordinary mechanical properties of spider dragline silk.</title>
        <authorList>
            <person name="Kono N."/>
            <person name="Nakamura H."/>
            <person name="Mori M."/>
            <person name="Yoshida Y."/>
            <person name="Ohtoshi R."/>
            <person name="Malay A.D."/>
            <person name="Moran D.A.P."/>
            <person name="Tomita M."/>
            <person name="Numata K."/>
            <person name="Arakawa K."/>
        </authorList>
    </citation>
    <scope>NUCLEOTIDE SEQUENCE</scope>
</reference>
<dbReference type="AlphaFoldDB" id="A0A8X6LIQ4"/>
<name>A0A8X6LIQ4_TRICU</name>
<dbReference type="PROSITE" id="PS50966">
    <property type="entry name" value="ZF_SWIM"/>
    <property type="match status" value="1"/>
</dbReference>
<evidence type="ECO:0000256" key="1">
    <source>
        <dbReference type="PROSITE-ProRule" id="PRU00325"/>
    </source>
</evidence>
<keyword evidence="1" id="KW-0863">Zinc-finger</keyword>
<dbReference type="EMBL" id="BMAO01006460">
    <property type="protein sequence ID" value="GFR08769.1"/>
    <property type="molecule type" value="Genomic_DNA"/>
</dbReference>
<keyword evidence="4" id="KW-1185">Reference proteome</keyword>
<dbReference type="Proteomes" id="UP000887116">
    <property type="component" value="Unassembled WGS sequence"/>
</dbReference>
<dbReference type="InterPro" id="IPR007527">
    <property type="entry name" value="Znf_SWIM"/>
</dbReference>